<dbReference type="PANTHER" id="PTHR33406:SF13">
    <property type="entry name" value="MEMBRANE PROTEIN YDFJ"/>
    <property type="match status" value="1"/>
</dbReference>
<feature type="transmembrane region" description="Helical" evidence="7">
    <location>
        <begin position="755"/>
        <end position="775"/>
    </location>
</feature>
<keyword evidence="3 7" id="KW-0812">Transmembrane</keyword>
<evidence type="ECO:0000256" key="6">
    <source>
        <dbReference type="SAM" id="MobiDB-lite"/>
    </source>
</evidence>
<keyword evidence="5 7" id="KW-0472">Membrane</keyword>
<keyword evidence="2" id="KW-1003">Cell membrane</keyword>
<dbReference type="Gene3D" id="1.20.1640.10">
    <property type="entry name" value="Multidrug efflux transporter AcrB transmembrane domain"/>
    <property type="match status" value="2"/>
</dbReference>
<dbReference type="EMBL" id="DWVP01000001">
    <property type="protein sequence ID" value="HJC84027.1"/>
    <property type="molecule type" value="Genomic_DNA"/>
</dbReference>
<dbReference type="PANTHER" id="PTHR33406">
    <property type="entry name" value="MEMBRANE PROTEIN MJ1562-RELATED"/>
    <property type="match status" value="1"/>
</dbReference>
<feature type="region of interest" description="Disordered" evidence="6">
    <location>
        <begin position="843"/>
        <end position="867"/>
    </location>
</feature>
<comment type="caution">
    <text evidence="9">The sequence shown here is derived from an EMBL/GenBank/DDBJ whole genome shotgun (WGS) entry which is preliminary data.</text>
</comment>
<evidence type="ECO:0000256" key="2">
    <source>
        <dbReference type="ARBA" id="ARBA00022475"/>
    </source>
</evidence>
<sequence length="867" mass="90614">MRRWVVIGIWFLLVAAVGGASLTIQKGYNDIFAIEGVPSQDATEMLMEEFPGTDNPAEAADVTLAFKAPDGESLEDPQNVEVVDRVLAEIRDNVGDIADPDALLNPVESNRQQSELIISTSTDMGLPREVAEADAANVATLSPDGQIGTASFSFDVDLPADVDDADKDVVNDALDIARDAGLQAEAGGPGFGDPIVIEPISEVVGLFAAFIILLIAFGSIVAAGMPLISAVVGVGIGALGITGATAFVPLNNITPVLGIMLGLAVAIDYALFIMSRFKDELRHGRSRPDAAGLAVGTAGSAVVFAGLTVIIALVGLRVADIEFLSYMGYAAAGTVLVSVFVALTLLPALLGAFGHRVFAKDAAFGAKIAAGMSEVEAERAVAQSLAAGARGARRRKKAERQLRKAEAAAAVAAAEGEAGASDAASGAGTPGTGRESLGVRWVKLIHRAPGGVLLVVVVSLVLLTIPAMNLQLSLPSDKTSPVETTQRKSAELVEEGFGPGRNAPFLVIVNTENVDPDSAALAHLTGGGAGDGAGDAGEGAVEGEISASEAAFVMVKDRLSNNVGVKHAQLIGASEDGTTAQILLTPDTGPTDEQTVQLIGQLRATQEDIEAETGVHMGITGLMPIQQDVTDRLSDAMPVYLALVVGLALVLLLMVFRSLMVPVMAAAGFLLSVGAAFGVTVLFWQEGLWGMISSPGPLISFMPIFLIGVTFGLAMDYQVFIVSRMRERYTLHSHEAAKTSKYNAVEDSVIGGFGLGARVVTAAALIMICVFASFIAQPLPFIQIFGFALGAAVLFDAFFIRMTLIPALMFLCGRVTWYMPKWLDRVLPTVDVEGAKLEEAYESGEIERMEDGEYREDSAGKADATTR</sequence>
<dbReference type="PROSITE" id="PS50156">
    <property type="entry name" value="SSD"/>
    <property type="match status" value="1"/>
</dbReference>
<dbReference type="SUPFAM" id="SSF82866">
    <property type="entry name" value="Multidrug efflux transporter AcrB transmembrane domain"/>
    <property type="match status" value="2"/>
</dbReference>
<comment type="subcellular location">
    <subcellularLocation>
        <location evidence="1">Cell membrane</location>
        <topology evidence="1">Multi-pass membrane protein</topology>
    </subcellularLocation>
</comment>
<dbReference type="InterPro" id="IPR000731">
    <property type="entry name" value="SSD"/>
</dbReference>
<feature type="transmembrane region" description="Helical" evidence="7">
    <location>
        <begin position="704"/>
        <end position="722"/>
    </location>
</feature>
<evidence type="ECO:0000256" key="3">
    <source>
        <dbReference type="ARBA" id="ARBA00022692"/>
    </source>
</evidence>
<organism evidence="9 10">
    <name type="scientific">Candidatus Corynebacterium faecigallinarum</name>
    <dbReference type="NCBI Taxonomy" id="2838528"/>
    <lineage>
        <taxon>Bacteria</taxon>
        <taxon>Bacillati</taxon>
        <taxon>Actinomycetota</taxon>
        <taxon>Actinomycetes</taxon>
        <taxon>Mycobacteriales</taxon>
        <taxon>Corynebacteriaceae</taxon>
        <taxon>Corynebacterium</taxon>
    </lineage>
</organism>
<evidence type="ECO:0000313" key="10">
    <source>
        <dbReference type="Proteomes" id="UP000823858"/>
    </source>
</evidence>
<evidence type="ECO:0000256" key="7">
    <source>
        <dbReference type="SAM" id="Phobius"/>
    </source>
</evidence>
<gene>
    <name evidence="9" type="ORF">H9751_00440</name>
</gene>
<evidence type="ECO:0000256" key="5">
    <source>
        <dbReference type="ARBA" id="ARBA00023136"/>
    </source>
</evidence>
<feature type="transmembrane region" description="Helical" evidence="7">
    <location>
        <begin position="227"/>
        <end position="247"/>
    </location>
</feature>
<feature type="transmembrane region" description="Helical" evidence="7">
    <location>
        <begin position="781"/>
        <end position="800"/>
    </location>
</feature>
<dbReference type="Proteomes" id="UP000823858">
    <property type="component" value="Unassembled WGS sequence"/>
</dbReference>
<evidence type="ECO:0000256" key="4">
    <source>
        <dbReference type="ARBA" id="ARBA00022989"/>
    </source>
</evidence>
<dbReference type="AlphaFoldDB" id="A0A9D2TMP1"/>
<evidence type="ECO:0000313" key="9">
    <source>
        <dbReference type="EMBL" id="HJC84027.1"/>
    </source>
</evidence>
<feature type="transmembrane region" description="Helical" evidence="7">
    <location>
        <begin position="450"/>
        <end position="468"/>
    </location>
</feature>
<feature type="transmembrane region" description="Helical" evidence="7">
    <location>
        <begin position="253"/>
        <end position="272"/>
    </location>
</feature>
<evidence type="ECO:0000256" key="1">
    <source>
        <dbReference type="ARBA" id="ARBA00004651"/>
    </source>
</evidence>
<keyword evidence="4 7" id="KW-1133">Transmembrane helix</keyword>
<feature type="transmembrane region" description="Helical" evidence="7">
    <location>
        <begin position="637"/>
        <end position="656"/>
    </location>
</feature>
<reference evidence="9" key="2">
    <citation type="submission" date="2021-04" db="EMBL/GenBank/DDBJ databases">
        <authorList>
            <person name="Gilroy R."/>
        </authorList>
    </citation>
    <scope>NUCLEOTIDE SEQUENCE</scope>
    <source>
        <strain evidence="9">ChiHjej13B12-4958</strain>
    </source>
</reference>
<evidence type="ECO:0000259" key="8">
    <source>
        <dbReference type="PROSITE" id="PS50156"/>
    </source>
</evidence>
<dbReference type="GO" id="GO:0005886">
    <property type="term" value="C:plasma membrane"/>
    <property type="evidence" value="ECO:0007669"/>
    <property type="project" value="UniProtKB-SubCell"/>
</dbReference>
<dbReference type="InterPro" id="IPR004869">
    <property type="entry name" value="MMPL_dom"/>
</dbReference>
<feature type="domain" description="SSD" evidence="8">
    <location>
        <begin position="203"/>
        <end position="352"/>
    </location>
</feature>
<proteinExistence type="predicted"/>
<feature type="transmembrane region" description="Helical" evidence="7">
    <location>
        <begin position="293"/>
        <end position="314"/>
    </location>
</feature>
<feature type="transmembrane region" description="Helical" evidence="7">
    <location>
        <begin position="663"/>
        <end position="684"/>
    </location>
</feature>
<dbReference type="InterPro" id="IPR050545">
    <property type="entry name" value="Mycobact_MmpL"/>
</dbReference>
<protein>
    <submittedName>
        <fullName evidence="9">MMPL family transporter</fullName>
    </submittedName>
</protein>
<dbReference type="Pfam" id="PF03176">
    <property type="entry name" value="MMPL"/>
    <property type="match status" value="2"/>
</dbReference>
<feature type="transmembrane region" description="Helical" evidence="7">
    <location>
        <begin position="203"/>
        <end position="222"/>
    </location>
</feature>
<accession>A0A9D2TMP1</accession>
<name>A0A9D2TMP1_9CORY</name>
<feature type="transmembrane region" description="Helical" evidence="7">
    <location>
        <begin position="326"/>
        <end position="350"/>
    </location>
</feature>
<reference evidence="9" key="1">
    <citation type="journal article" date="2021" name="PeerJ">
        <title>Extensive microbial diversity within the chicken gut microbiome revealed by metagenomics and culture.</title>
        <authorList>
            <person name="Gilroy R."/>
            <person name="Ravi A."/>
            <person name="Getino M."/>
            <person name="Pursley I."/>
            <person name="Horton D.L."/>
            <person name="Alikhan N.F."/>
            <person name="Baker D."/>
            <person name="Gharbi K."/>
            <person name="Hall N."/>
            <person name="Watson M."/>
            <person name="Adriaenssens E.M."/>
            <person name="Foster-Nyarko E."/>
            <person name="Jarju S."/>
            <person name="Secka A."/>
            <person name="Antonio M."/>
            <person name="Oren A."/>
            <person name="Chaudhuri R.R."/>
            <person name="La Ragione R."/>
            <person name="Hildebrand F."/>
            <person name="Pallen M.J."/>
        </authorList>
    </citation>
    <scope>NUCLEOTIDE SEQUENCE</scope>
    <source>
        <strain evidence="9">ChiHjej13B12-4958</strain>
    </source>
</reference>